<evidence type="ECO:0000259" key="4">
    <source>
        <dbReference type="PROSITE" id="PS51000"/>
    </source>
</evidence>
<dbReference type="InterPro" id="IPR026881">
    <property type="entry name" value="WYL_dom"/>
</dbReference>
<evidence type="ECO:0000256" key="1">
    <source>
        <dbReference type="ARBA" id="ARBA00023015"/>
    </source>
</evidence>
<dbReference type="SUPFAM" id="SSF46785">
    <property type="entry name" value="Winged helix' DNA-binding domain"/>
    <property type="match status" value="1"/>
</dbReference>
<dbReference type="PIRSF" id="PIRSF016838">
    <property type="entry name" value="PafC"/>
    <property type="match status" value="1"/>
</dbReference>
<evidence type="ECO:0000256" key="3">
    <source>
        <dbReference type="ARBA" id="ARBA00023163"/>
    </source>
</evidence>
<dbReference type="InterPro" id="IPR011991">
    <property type="entry name" value="ArsR-like_HTH"/>
</dbReference>
<dbReference type="InterPro" id="IPR051534">
    <property type="entry name" value="CBASS_pafABC_assoc_protein"/>
</dbReference>
<feature type="domain" description="HTH deoR-type" evidence="4">
    <location>
        <begin position="4"/>
        <end position="62"/>
    </location>
</feature>
<dbReference type="PROSITE" id="PS00894">
    <property type="entry name" value="HTH_DEOR_1"/>
    <property type="match status" value="1"/>
</dbReference>
<dbReference type="Proteomes" id="UP001385809">
    <property type="component" value="Unassembled WGS sequence"/>
</dbReference>
<comment type="caution">
    <text evidence="5">The sequence shown here is derived from an EMBL/GenBank/DDBJ whole genome shotgun (WGS) entry which is preliminary data.</text>
</comment>
<dbReference type="RefSeq" id="WP_337696393.1">
    <property type="nucleotide sequence ID" value="NZ_JBBEGN010000009.1"/>
</dbReference>
<keyword evidence="2" id="KW-0238">DNA-binding</keyword>
<dbReference type="PROSITE" id="PS51000">
    <property type="entry name" value="HTH_DEOR_2"/>
    <property type="match status" value="1"/>
</dbReference>
<keyword evidence="3" id="KW-0804">Transcription</keyword>
<dbReference type="InterPro" id="IPR036390">
    <property type="entry name" value="WH_DNA-bd_sf"/>
</dbReference>
<dbReference type="InterPro" id="IPR036388">
    <property type="entry name" value="WH-like_DNA-bd_sf"/>
</dbReference>
<organism evidence="5 6">
    <name type="scientific">Actinomycetospora aurantiaca</name>
    <dbReference type="NCBI Taxonomy" id="3129233"/>
    <lineage>
        <taxon>Bacteria</taxon>
        <taxon>Bacillati</taxon>
        <taxon>Actinomycetota</taxon>
        <taxon>Actinomycetes</taxon>
        <taxon>Pseudonocardiales</taxon>
        <taxon>Pseudonocardiaceae</taxon>
        <taxon>Actinomycetospora</taxon>
    </lineage>
</organism>
<evidence type="ECO:0000313" key="6">
    <source>
        <dbReference type="Proteomes" id="UP001385809"/>
    </source>
</evidence>
<sequence>MTSPSVRMLELLSVLQDGREHTGADLAARLGASPRTVRRDLDRLRELGYPVESRRGPGGAYRLVAGSAVPPLLFTDDEAVAAVVGLRLVAGTGAADGALRKLEQVLPSRLAHRVRAVSSSLDAVSRAAVPLEVLQTLGAAIGARQDVRFTYVARSGEGSRRRVEPVRQVALARRWYLLGWDRDREDWRTFRLDRITGLDVPGTTFAERTPPDDPVSFVQASVSVPLSTTRAVVRFAAPAAVVSERLIAEAGAVEALGDDECRFVSAPDSWEWLAITLAMVGVPYVIEGPPELIERSREISSAMWRAAT</sequence>
<evidence type="ECO:0000256" key="2">
    <source>
        <dbReference type="ARBA" id="ARBA00023125"/>
    </source>
</evidence>
<dbReference type="PROSITE" id="PS52050">
    <property type="entry name" value="WYL"/>
    <property type="match status" value="1"/>
</dbReference>
<protein>
    <submittedName>
        <fullName evidence="5">YafY family protein</fullName>
    </submittedName>
</protein>
<dbReference type="PANTHER" id="PTHR34580:SF3">
    <property type="entry name" value="PROTEIN PAFB"/>
    <property type="match status" value="1"/>
</dbReference>
<dbReference type="Pfam" id="PF25583">
    <property type="entry name" value="WCX"/>
    <property type="match status" value="1"/>
</dbReference>
<dbReference type="PANTHER" id="PTHR34580">
    <property type="match status" value="1"/>
</dbReference>
<proteinExistence type="predicted"/>
<reference evidence="5 6" key="1">
    <citation type="submission" date="2024-03" db="EMBL/GenBank/DDBJ databases">
        <title>Actinomycetospora sp. OC33-EN08, a novel actinomycete isolated from wild orchid (Aerides multiflora).</title>
        <authorList>
            <person name="Suriyachadkun C."/>
        </authorList>
    </citation>
    <scope>NUCLEOTIDE SEQUENCE [LARGE SCALE GENOMIC DNA]</scope>
    <source>
        <strain evidence="5 6">OC33-EN08</strain>
    </source>
</reference>
<dbReference type="InterPro" id="IPR028349">
    <property type="entry name" value="PafC-like"/>
</dbReference>
<keyword evidence="1" id="KW-0805">Transcription regulation</keyword>
<dbReference type="Pfam" id="PF08279">
    <property type="entry name" value="HTH_11"/>
    <property type="match status" value="1"/>
</dbReference>
<dbReference type="InterPro" id="IPR001034">
    <property type="entry name" value="DeoR_HTH"/>
</dbReference>
<dbReference type="InterPro" id="IPR018356">
    <property type="entry name" value="Tscrpt_reg_HTH_DeoR_CS"/>
</dbReference>
<dbReference type="InterPro" id="IPR057727">
    <property type="entry name" value="WCX_dom"/>
</dbReference>
<dbReference type="Gene3D" id="1.10.10.10">
    <property type="entry name" value="Winged helix-like DNA-binding domain superfamily/Winged helix DNA-binding domain"/>
    <property type="match status" value="1"/>
</dbReference>
<dbReference type="EMBL" id="JBBEGN010000009">
    <property type="protein sequence ID" value="MEJ2869816.1"/>
    <property type="molecule type" value="Genomic_DNA"/>
</dbReference>
<evidence type="ECO:0000313" key="5">
    <source>
        <dbReference type="EMBL" id="MEJ2869816.1"/>
    </source>
</evidence>
<accession>A0ABU8MRE4</accession>
<gene>
    <name evidence="5" type="ORF">WCD74_18755</name>
</gene>
<keyword evidence="6" id="KW-1185">Reference proteome</keyword>
<dbReference type="Pfam" id="PF13280">
    <property type="entry name" value="WYL"/>
    <property type="match status" value="1"/>
</dbReference>
<name>A0ABU8MRE4_9PSEU</name>
<dbReference type="InterPro" id="IPR013196">
    <property type="entry name" value="HTH_11"/>
</dbReference>
<dbReference type="CDD" id="cd00090">
    <property type="entry name" value="HTH_ARSR"/>
    <property type="match status" value="1"/>
</dbReference>